<sequence length="437" mass="49339">MKGIVRGLFSLFSMNSNINLLPSLQRIDESICSYSTSAHIVQGSAEGFIIEAQRNGDSQPRHLFVKYVDVPKYGQKSWPDLRRTIHYCRTEVRFYNEILPLLRDGLEEEWVIAPEIYLAEYDVQGLMNEDESTAAKKADDVEQHPQYDESDMSVLHGKYGIIIMDNVVEINKCYQKAPLRESIAIASVEGLARFHASAFGNNVILGKVEERLCQYGGSYHLKNRNPLELKNLVKAWDEFIINIGPVNKEVFGMPSIKALGQRLFDMAEFVSEELSPAPTSSCATIVHGDYKAMNVFFTDNENGDTSTILIDFASTGVGLGMSDLAMHVANVALAEDLDNGMEEVLFERYYAALPKIIQDVYSVAAARRHYQYATVDFCRYILGRMWKGATVATFEQRNKNPNWAMINRSPEAAIKLIVRTDKYLKLIEEEKDAAQKV</sequence>
<evidence type="ECO:0000313" key="1">
    <source>
        <dbReference type="EMBL" id="CAE0479079.1"/>
    </source>
</evidence>
<gene>
    <name evidence="1" type="ORF">CDEB00056_LOCUS23933</name>
</gene>
<dbReference type="InterPro" id="IPR004119">
    <property type="entry name" value="EcKL"/>
</dbReference>
<dbReference type="InterPro" id="IPR011009">
    <property type="entry name" value="Kinase-like_dom_sf"/>
</dbReference>
<protein>
    <recommendedName>
        <fullName evidence="2">Aminoglycoside phosphotransferase domain-containing protein</fullName>
    </recommendedName>
</protein>
<reference evidence="1" key="1">
    <citation type="submission" date="2021-01" db="EMBL/GenBank/DDBJ databases">
        <authorList>
            <person name="Corre E."/>
            <person name="Pelletier E."/>
            <person name="Niang G."/>
            <person name="Scheremetjew M."/>
            <person name="Finn R."/>
            <person name="Kale V."/>
            <person name="Holt S."/>
            <person name="Cochrane G."/>
            <person name="Meng A."/>
            <person name="Brown T."/>
            <person name="Cohen L."/>
        </authorList>
    </citation>
    <scope>NUCLEOTIDE SEQUENCE</scope>
    <source>
        <strain evidence="1">MM31A-1</strain>
    </source>
</reference>
<dbReference type="PANTHER" id="PTHR11012">
    <property type="entry name" value="PROTEIN KINASE-LIKE DOMAIN-CONTAINING"/>
    <property type="match status" value="1"/>
</dbReference>
<name>A0A7S3QJV6_9STRA</name>
<dbReference type="Gene3D" id="3.90.1200.10">
    <property type="match status" value="1"/>
</dbReference>
<dbReference type="AlphaFoldDB" id="A0A7S3QJV6"/>
<proteinExistence type="predicted"/>
<accession>A0A7S3QJV6</accession>
<dbReference type="Pfam" id="PF02958">
    <property type="entry name" value="EcKL"/>
    <property type="match status" value="1"/>
</dbReference>
<dbReference type="PANTHER" id="PTHR11012:SF30">
    <property type="entry name" value="PROTEIN KINASE-LIKE DOMAIN-CONTAINING"/>
    <property type="match status" value="1"/>
</dbReference>
<dbReference type="SUPFAM" id="SSF56112">
    <property type="entry name" value="Protein kinase-like (PK-like)"/>
    <property type="match status" value="1"/>
</dbReference>
<dbReference type="EMBL" id="HBIO01031240">
    <property type="protein sequence ID" value="CAE0479079.1"/>
    <property type="molecule type" value="Transcribed_RNA"/>
</dbReference>
<evidence type="ECO:0008006" key="2">
    <source>
        <dbReference type="Google" id="ProtNLM"/>
    </source>
</evidence>
<organism evidence="1">
    <name type="scientific">Chaetoceros debilis</name>
    <dbReference type="NCBI Taxonomy" id="122233"/>
    <lineage>
        <taxon>Eukaryota</taxon>
        <taxon>Sar</taxon>
        <taxon>Stramenopiles</taxon>
        <taxon>Ochrophyta</taxon>
        <taxon>Bacillariophyta</taxon>
        <taxon>Coscinodiscophyceae</taxon>
        <taxon>Chaetocerotophycidae</taxon>
        <taxon>Chaetocerotales</taxon>
        <taxon>Chaetocerotaceae</taxon>
        <taxon>Chaetoceros</taxon>
    </lineage>
</organism>